<evidence type="ECO:0008006" key="5">
    <source>
        <dbReference type="Google" id="ProtNLM"/>
    </source>
</evidence>
<evidence type="ECO:0000313" key="4">
    <source>
        <dbReference type="Proteomes" id="UP000596742"/>
    </source>
</evidence>
<dbReference type="GO" id="GO:0005615">
    <property type="term" value="C:extracellular space"/>
    <property type="evidence" value="ECO:0007669"/>
    <property type="project" value="TreeGrafter"/>
</dbReference>
<reference evidence="3" key="1">
    <citation type="submission" date="2018-11" db="EMBL/GenBank/DDBJ databases">
        <authorList>
            <person name="Alioto T."/>
            <person name="Alioto T."/>
        </authorList>
    </citation>
    <scope>NUCLEOTIDE SEQUENCE</scope>
</reference>
<evidence type="ECO:0000256" key="2">
    <source>
        <dbReference type="SAM" id="SignalP"/>
    </source>
</evidence>
<keyword evidence="1" id="KW-0175">Coiled coil</keyword>
<proteinExistence type="predicted"/>
<evidence type="ECO:0000256" key="1">
    <source>
        <dbReference type="SAM" id="Coils"/>
    </source>
</evidence>
<dbReference type="EMBL" id="UYJE01008756">
    <property type="protein sequence ID" value="VDI66939.1"/>
    <property type="molecule type" value="Genomic_DNA"/>
</dbReference>
<name>A0A8B6GQ80_MYTGA</name>
<evidence type="ECO:0000313" key="3">
    <source>
        <dbReference type="EMBL" id="VDI66939.1"/>
    </source>
</evidence>
<protein>
    <recommendedName>
        <fullName evidence="5">Short-chain collagen C4-like</fullName>
    </recommendedName>
</protein>
<accession>A0A8B6GQ80</accession>
<feature type="chain" id="PRO_5032613831" description="Short-chain collagen C4-like" evidence="2">
    <location>
        <begin position="19"/>
        <end position="264"/>
    </location>
</feature>
<dbReference type="Proteomes" id="UP000596742">
    <property type="component" value="Unassembled WGS sequence"/>
</dbReference>
<dbReference type="PANTHER" id="PTHR24024:SF18">
    <property type="entry name" value="SHORT-CHAIN COLLAGEN C4-LIKE"/>
    <property type="match status" value="1"/>
</dbReference>
<dbReference type="OrthoDB" id="6102062at2759"/>
<feature type="coiled-coil region" evidence="1">
    <location>
        <begin position="45"/>
        <end position="79"/>
    </location>
</feature>
<keyword evidence="4" id="KW-1185">Reference proteome</keyword>
<gene>
    <name evidence="3" type="ORF">MGAL_10B046489</name>
</gene>
<sequence length="264" mass="29241">MAIIVALQLILYFGTCLMEGIGETNEIHGSKRLLLNDPDAINNRLNNLERSLQQQQAAMLQQQATILQQQATIQQLKQNIPQEQGSTYIQWGKASCSSMGTETIYSGYTAGQLYYDASSYPNRFGGPSNMLCLPNNPKLSNKTASHSFIYGTEFEENFLRNDAANEDIPCALCRSINTTSTVMFPGRNICYNGWKTEYEGYVMSGHWGYRASSYICVDLHPDYIPGGKANTNGQLLYVTGTKCGPLSCPPYNDNMAVNCVVCSK</sequence>
<feature type="signal peptide" evidence="2">
    <location>
        <begin position="1"/>
        <end position="18"/>
    </location>
</feature>
<comment type="caution">
    <text evidence="3">The sequence shown here is derived from an EMBL/GenBank/DDBJ whole genome shotgun (WGS) entry which is preliminary data.</text>
</comment>
<keyword evidence="2" id="KW-0732">Signal</keyword>
<dbReference type="PANTHER" id="PTHR24024">
    <property type="entry name" value="PULMONARY SURFACTANT-ASSOCIATED PROTEIN A"/>
    <property type="match status" value="1"/>
</dbReference>
<organism evidence="3 4">
    <name type="scientific">Mytilus galloprovincialis</name>
    <name type="common">Mediterranean mussel</name>
    <dbReference type="NCBI Taxonomy" id="29158"/>
    <lineage>
        <taxon>Eukaryota</taxon>
        <taxon>Metazoa</taxon>
        <taxon>Spiralia</taxon>
        <taxon>Lophotrochozoa</taxon>
        <taxon>Mollusca</taxon>
        <taxon>Bivalvia</taxon>
        <taxon>Autobranchia</taxon>
        <taxon>Pteriomorphia</taxon>
        <taxon>Mytilida</taxon>
        <taxon>Mytiloidea</taxon>
        <taxon>Mytilidae</taxon>
        <taxon>Mytilinae</taxon>
        <taxon>Mytilus</taxon>
    </lineage>
</organism>
<dbReference type="InterPro" id="IPR051077">
    <property type="entry name" value="Ca-dependent_lectin"/>
</dbReference>
<dbReference type="AlphaFoldDB" id="A0A8B6GQ80"/>